<dbReference type="Proteomes" id="UP000065807">
    <property type="component" value="Chromosome"/>
</dbReference>
<dbReference type="Pfam" id="PF05685">
    <property type="entry name" value="Uma2"/>
    <property type="match status" value="1"/>
</dbReference>
<dbReference type="PANTHER" id="PTHR35400:SF1">
    <property type="entry name" value="SLR1083 PROTEIN"/>
    <property type="match status" value="1"/>
</dbReference>
<name>A0A0K2SHA3_LIMPI</name>
<dbReference type="EMBL" id="AP014924">
    <property type="protein sequence ID" value="BAS26417.1"/>
    <property type="molecule type" value="Genomic_DNA"/>
</dbReference>
<evidence type="ECO:0000313" key="2">
    <source>
        <dbReference type="EMBL" id="BAS26417.1"/>
    </source>
</evidence>
<sequence length="199" mass="21765">MASETDLRATLPMRRWTRPEYERLGEVGVLGPDERTELLEGVIVPVAPRSSRHATGVLRVERALLKVCPKGYHVRTQLPLALGDASEPEPDIAVVPGTIEDYENGHPKTALLVVEVSDRSLRVDRDAKATLYANAGIPVYWIVNLEEGQLEVHEDPSPATSSLRGYRSRRIFVTGESVIVPRSEAVIAVASLLLKGTPG</sequence>
<dbReference type="InterPro" id="IPR011335">
    <property type="entry name" value="Restrct_endonuc-II-like"/>
</dbReference>
<protein>
    <recommendedName>
        <fullName evidence="1">Putative restriction endonuclease domain-containing protein</fullName>
    </recommendedName>
</protein>
<keyword evidence="3" id="KW-1185">Reference proteome</keyword>
<proteinExistence type="predicted"/>
<dbReference type="AlphaFoldDB" id="A0A0K2SHA3"/>
<dbReference type="SUPFAM" id="SSF52980">
    <property type="entry name" value="Restriction endonuclease-like"/>
    <property type="match status" value="1"/>
</dbReference>
<evidence type="ECO:0000313" key="3">
    <source>
        <dbReference type="Proteomes" id="UP000065807"/>
    </source>
</evidence>
<organism evidence="2 3">
    <name type="scientific">Limnochorda pilosa</name>
    <dbReference type="NCBI Taxonomy" id="1555112"/>
    <lineage>
        <taxon>Bacteria</taxon>
        <taxon>Bacillati</taxon>
        <taxon>Bacillota</taxon>
        <taxon>Limnochordia</taxon>
        <taxon>Limnochordales</taxon>
        <taxon>Limnochordaceae</taxon>
        <taxon>Limnochorda</taxon>
    </lineage>
</organism>
<evidence type="ECO:0000259" key="1">
    <source>
        <dbReference type="Pfam" id="PF05685"/>
    </source>
</evidence>
<gene>
    <name evidence="2" type="ORF">LIP_0560</name>
</gene>
<feature type="domain" description="Putative restriction endonuclease" evidence="1">
    <location>
        <begin position="19"/>
        <end position="180"/>
    </location>
</feature>
<dbReference type="KEGG" id="lpil:LIP_0560"/>
<accession>A0A0K2SHA3</accession>
<dbReference type="CDD" id="cd06260">
    <property type="entry name" value="DUF820-like"/>
    <property type="match status" value="1"/>
</dbReference>
<dbReference type="STRING" id="1555112.LIP_0560"/>
<dbReference type="Gene3D" id="3.90.1570.10">
    <property type="entry name" value="tt1808, chain A"/>
    <property type="match status" value="1"/>
</dbReference>
<dbReference type="InterPro" id="IPR012296">
    <property type="entry name" value="Nuclease_put_TT1808"/>
</dbReference>
<dbReference type="InterPro" id="IPR008538">
    <property type="entry name" value="Uma2"/>
</dbReference>
<dbReference type="RefSeq" id="WP_198409668.1">
    <property type="nucleotide sequence ID" value="NZ_AP014924.1"/>
</dbReference>
<reference evidence="3" key="2">
    <citation type="journal article" date="2016" name="Int. J. Syst. Evol. Microbiol.">
        <title>Complete genome sequence and cell structure of Limnochorda pilosa, a Gram-negative spore-former within the phylum Firmicutes.</title>
        <authorList>
            <person name="Watanabe M."/>
            <person name="Kojima H."/>
            <person name="Fukui M."/>
        </authorList>
    </citation>
    <scope>NUCLEOTIDE SEQUENCE [LARGE SCALE GENOMIC DNA]</scope>
    <source>
        <strain evidence="3">HC45</strain>
    </source>
</reference>
<reference evidence="3" key="1">
    <citation type="submission" date="2015-07" db="EMBL/GenBank/DDBJ databases">
        <title>Complete genome sequence and phylogenetic analysis of Limnochorda pilosa.</title>
        <authorList>
            <person name="Watanabe M."/>
            <person name="Kojima H."/>
            <person name="Fukui M."/>
        </authorList>
    </citation>
    <scope>NUCLEOTIDE SEQUENCE [LARGE SCALE GENOMIC DNA]</scope>
    <source>
        <strain evidence="3">HC45</strain>
    </source>
</reference>
<dbReference type="PANTHER" id="PTHR35400">
    <property type="entry name" value="SLR1083 PROTEIN"/>
    <property type="match status" value="1"/>
</dbReference>